<keyword evidence="2" id="KW-1185">Reference proteome</keyword>
<protein>
    <submittedName>
        <fullName evidence="1">TetR/AcrR family transcriptional regulator</fullName>
    </submittedName>
</protein>
<gene>
    <name evidence="1" type="ORF">OED52_05380</name>
</gene>
<dbReference type="EMBL" id="CP107551">
    <property type="protein sequence ID" value="UYP19982.1"/>
    <property type="molecule type" value="Genomic_DNA"/>
</dbReference>
<reference evidence="1" key="1">
    <citation type="submission" date="2022-10" db="EMBL/GenBank/DDBJ databases">
        <title>Rhodococcus ferula Z13 complete genome.</title>
        <authorList>
            <person name="Long X."/>
            <person name="Zang M."/>
        </authorList>
    </citation>
    <scope>NUCLEOTIDE SEQUENCE</scope>
    <source>
        <strain evidence="1">Z13</strain>
    </source>
</reference>
<organism evidence="1 2">
    <name type="scientific">Rhodococcus sacchari</name>
    <dbReference type="NCBI Taxonomy" id="2962047"/>
    <lineage>
        <taxon>Bacteria</taxon>
        <taxon>Bacillati</taxon>
        <taxon>Actinomycetota</taxon>
        <taxon>Actinomycetes</taxon>
        <taxon>Mycobacteriales</taxon>
        <taxon>Nocardiaceae</taxon>
        <taxon>Rhodococcus</taxon>
    </lineage>
</organism>
<evidence type="ECO:0000313" key="2">
    <source>
        <dbReference type="Proteomes" id="UP001156484"/>
    </source>
</evidence>
<sequence length="184" mass="19896">MRADAARRRQAIVREARHLFAAHGSDIALESVAEAAGVGIATLYRNFDSRAALVDEVVLTILRDMQQAATEALDSIAASPETAWAAYVQRLVELDLGALSEALGEFVADEMSGVVRREQERTLTGVEDLLDAARTAELVRPDLTALEFVLLIGMVTRPQPEPIRAAAPDLVPRLISIVLAGMRP</sequence>
<dbReference type="Proteomes" id="UP001156484">
    <property type="component" value="Chromosome"/>
</dbReference>
<proteinExistence type="predicted"/>
<name>A0ACD4DIW4_9NOCA</name>
<evidence type="ECO:0000313" key="1">
    <source>
        <dbReference type="EMBL" id="UYP19982.1"/>
    </source>
</evidence>
<accession>A0ACD4DIW4</accession>